<keyword evidence="3" id="KW-0862">Zinc</keyword>
<feature type="binding site" evidence="3">
    <location>
        <position position="383"/>
    </location>
    <ligand>
        <name>Zn(2+)</name>
        <dbReference type="ChEBI" id="CHEBI:29105"/>
        <label>2</label>
    </ligand>
</feature>
<evidence type="ECO:0000313" key="4">
    <source>
        <dbReference type="EMBL" id="MBJ7601540.1"/>
    </source>
</evidence>
<keyword evidence="5" id="KW-1185">Reference proteome</keyword>
<dbReference type="GO" id="GO:0046872">
    <property type="term" value="F:metal ion binding"/>
    <property type="evidence" value="ECO:0007669"/>
    <property type="project" value="UniProtKB-KW"/>
</dbReference>
<protein>
    <submittedName>
        <fullName evidence="4">M20 family metallo-hydrolase</fullName>
    </submittedName>
</protein>
<gene>
    <name evidence="4" type="ORF">JF922_26120</name>
</gene>
<dbReference type="Pfam" id="PF01546">
    <property type="entry name" value="Peptidase_M20"/>
    <property type="match status" value="1"/>
</dbReference>
<dbReference type="NCBIfam" id="TIGR01879">
    <property type="entry name" value="hydantase"/>
    <property type="match status" value="1"/>
</dbReference>
<dbReference type="PANTHER" id="PTHR32494:SF5">
    <property type="entry name" value="ALLANTOATE AMIDOHYDROLASE"/>
    <property type="match status" value="1"/>
</dbReference>
<feature type="binding site" evidence="3">
    <location>
        <position position="190"/>
    </location>
    <ligand>
        <name>Zn(2+)</name>
        <dbReference type="ChEBI" id="CHEBI:29105"/>
        <label>1</label>
    </ligand>
</feature>
<dbReference type="Gene3D" id="3.30.70.360">
    <property type="match status" value="1"/>
</dbReference>
<dbReference type="Gene3D" id="3.40.630.10">
    <property type="entry name" value="Zn peptidases"/>
    <property type="match status" value="1"/>
</dbReference>
<comment type="caution">
    <text evidence="4">The sequence shown here is derived from an EMBL/GenBank/DDBJ whole genome shotgun (WGS) entry which is preliminary data.</text>
</comment>
<dbReference type="GO" id="GO:0016787">
    <property type="term" value="F:hydrolase activity"/>
    <property type="evidence" value="ECO:0007669"/>
    <property type="project" value="UniProtKB-KW"/>
</dbReference>
<feature type="binding site" evidence="3">
    <location>
        <position position="92"/>
    </location>
    <ligand>
        <name>Zn(2+)</name>
        <dbReference type="ChEBI" id="CHEBI:29105"/>
        <label>1</label>
    </ligand>
</feature>
<dbReference type="CDD" id="cd03884">
    <property type="entry name" value="M20_bAS"/>
    <property type="match status" value="1"/>
</dbReference>
<feature type="binding site" evidence="3">
    <location>
        <position position="92"/>
    </location>
    <ligand>
        <name>Zn(2+)</name>
        <dbReference type="ChEBI" id="CHEBI:29105"/>
        <label>2</label>
    </ligand>
</feature>
<comment type="similarity">
    <text evidence="1">Belongs to the peptidase M20 family.</text>
</comment>
<keyword evidence="2" id="KW-0378">Hydrolase</keyword>
<sequence length="410" mass="43485">MDPLTDSRLVERCVEELGRYGAQPGGGVRRLVYTPEWRAAADHVAGWLGEVGLEVRRDAVGNLFGVLRGSEPGPSIVTGSHIDTVIDGGRLDGALGVIAGYLALRALKRSLGRPRRTLEVLAICDEESSRFHSNFWGSRAIAGLIEAGEADSILDPEGVSLAEAMRSCGLDPDAAEEARRRDLDAFVELHIEQGPVLERAGVPVGAVTAITAVEQLECVVSGRADHAGGCPMDARLDAMLGAAEMTLAAAEEARRLGPPAVATVGRMEVRPGAPNIVAGEVRFTLDARHPELGRHQAYVRSLCDSFAALAVRRGLGFQTRRLLYQPPTASSPELVETVHAAAAALGLPVLDVVSGAGHDTQVLARAGVRRAMIFVPSIGGRSHSPEEWTSPEDMAKGVSVLTETLKRLAY</sequence>
<dbReference type="Proteomes" id="UP000612893">
    <property type="component" value="Unassembled WGS sequence"/>
</dbReference>
<evidence type="ECO:0000256" key="3">
    <source>
        <dbReference type="PIRSR" id="PIRSR001235-1"/>
    </source>
</evidence>
<dbReference type="InterPro" id="IPR036264">
    <property type="entry name" value="Bact_exopeptidase_dim_dom"/>
</dbReference>
<dbReference type="SUPFAM" id="SSF53187">
    <property type="entry name" value="Zn-dependent exopeptidases"/>
    <property type="match status" value="1"/>
</dbReference>
<feature type="binding site" evidence="3">
    <location>
        <position position="127"/>
    </location>
    <ligand>
        <name>Zn(2+)</name>
        <dbReference type="ChEBI" id="CHEBI:29105"/>
        <label>2</label>
    </ligand>
</feature>
<reference evidence="4" key="1">
    <citation type="submission" date="2020-10" db="EMBL/GenBank/DDBJ databases">
        <title>Ca. Dormibacterota MAGs.</title>
        <authorList>
            <person name="Montgomery K."/>
        </authorList>
    </citation>
    <scope>NUCLEOTIDE SEQUENCE [LARGE SCALE GENOMIC DNA]</scope>
    <source>
        <strain evidence="4">SC8812_S17_10</strain>
    </source>
</reference>
<comment type="cofactor">
    <cofactor evidence="3">
        <name>Zn(2+)</name>
        <dbReference type="ChEBI" id="CHEBI:29105"/>
    </cofactor>
    <text evidence="3">Binds 2 Zn(2+) ions per subunit.</text>
</comment>
<dbReference type="EMBL" id="JAEKNR010000249">
    <property type="protein sequence ID" value="MBJ7601540.1"/>
    <property type="molecule type" value="Genomic_DNA"/>
</dbReference>
<dbReference type="PIRSF" id="PIRSF001235">
    <property type="entry name" value="Amidase_carbamoylase"/>
    <property type="match status" value="1"/>
</dbReference>
<accession>A0A934KB09</accession>
<dbReference type="AlphaFoldDB" id="A0A934KB09"/>
<organism evidence="4 5">
    <name type="scientific">Candidatus Nephthysia bennettiae</name>
    <dbReference type="NCBI Taxonomy" id="3127016"/>
    <lineage>
        <taxon>Bacteria</taxon>
        <taxon>Bacillati</taxon>
        <taxon>Candidatus Dormiibacterota</taxon>
        <taxon>Candidatus Dormibacteria</taxon>
        <taxon>Candidatus Dormibacterales</taxon>
        <taxon>Candidatus Dormibacteraceae</taxon>
        <taxon>Candidatus Nephthysia</taxon>
    </lineage>
</organism>
<dbReference type="SUPFAM" id="SSF55031">
    <property type="entry name" value="Bacterial exopeptidase dimerisation domain"/>
    <property type="match status" value="1"/>
</dbReference>
<evidence type="ECO:0000256" key="1">
    <source>
        <dbReference type="ARBA" id="ARBA00006153"/>
    </source>
</evidence>
<dbReference type="NCBIfam" id="NF006771">
    <property type="entry name" value="PRK09290.1-5"/>
    <property type="match status" value="1"/>
</dbReference>
<dbReference type="PANTHER" id="PTHR32494">
    <property type="entry name" value="ALLANTOATE DEIMINASE-RELATED"/>
    <property type="match status" value="1"/>
</dbReference>
<name>A0A934KB09_9BACT</name>
<dbReference type="InterPro" id="IPR010158">
    <property type="entry name" value="Amidase_Cbmase"/>
</dbReference>
<dbReference type="InterPro" id="IPR002933">
    <property type="entry name" value="Peptidase_M20"/>
</dbReference>
<feature type="binding site" evidence="3">
    <location>
        <position position="81"/>
    </location>
    <ligand>
        <name>Zn(2+)</name>
        <dbReference type="ChEBI" id="CHEBI:29105"/>
        <label>1</label>
    </ligand>
</feature>
<keyword evidence="3" id="KW-0479">Metal-binding</keyword>
<evidence type="ECO:0000313" key="5">
    <source>
        <dbReference type="Proteomes" id="UP000612893"/>
    </source>
</evidence>
<proteinExistence type="inferred from homology"/>
<dbReference type="RefSeq" id="WP_338205804.1">
    <property type="nucleotide sequence ID" value="NZ_JAEKNR010000249.1"/>
</dbReference>
<evidence type="ECO:0000256" key="2">
    <source>
        <dbReference type="ARBA" id="ARBA00022801"/>
    </source>
</evidence>